<evidence type="ECO:0000313" key="3">
    <source>
        <dbReference type="Proteomes" id="UP000244173"/>
    </source>
</evidence>
<dbReference type="KEGG" id="maer:DAI18_15655"/>
<dbReference type="Proteomes" id="UP000244173">
    <property type="component" value="Chromosome"/>
</dbReference>
<accession>A0A2S0PDA8</accession>
<feature type="region of interest" description="Disordered" evidence="1">
    <location>
        <begin position="52"/>
        <end position="77"/>
    </location>
</feature>
<dbReference type="RefSeq" id="WP_036386651.1">
    <property type="nucleotide sequence ID" value="NZ_CP028519.1"/>
</dbReference>
<organism evidence="2 3">
    <name type="scientific">Microvirgula aerodenitrificans</name>
    <dbReference type="NCBI Taxonomy" id="57480"/>
    <lineage>
        <taxon>Bacteria</taxon>
        <taxon>Pseudomonadati</taxon>
        <taxon>Pseudomonadota</taxon>
        <taxon>Betaproteobacteria</taxon>
        <taxon>Neisseriales</taxon>
        <taxon>Aquaspirillaceae</taxon>
        <taxon>Microvirgula</taxon>
    </lineage>
</organism>
<reference evidence="2 3" key="1">
    <citation type="submission" date="2018-04" db="EMBL/GenBank/DDBJ databases">
        <title>Denitrifier Microvirgula.</title>
        <authorList>
            <person name="Anderson E."/>
            <person name="Jang J."/>
            <person name="Ishii S."/>
        </authorList>
    </citation>
    <scope>NUCLEOTIDE SEQUENCE [LARGE SCALE GENOMIC DNA]</scope>
    <source>
        <strain evidence="2 3">BE2.4</strain>
    </source>
</reference>
<evidence type="ECO:0000313" key="2">
    <source>
        <dbReference type="EMBL" id="AVY95313.1"/>
    </source>
</evidence>
<gene>
    <name evidence="2" type="ORF">DAI18_15655</name>
</gene>
<dbReference type="EMBL" id="CP028519">
    <property type="protein sequence ID" value="AVY95313.1"/>
    <property type="molecule type" value="Genomic_DNA"/>
</dbReference>
<proteinExistence type="predicted"/>
<protein>
    <submittedName>
        <fullName evidence="2">Uncharacterized protein</fullName>
    </submittedName>
</protein>
<sequence>MFSPGMVYGFDIIPAWRLPRPLPADDAAIAAGDGSGGMTRLDVVPITGYPRKTANKSAGSVSRRPAATLRQCKQSGV</sequence>
<name>A0A2S0PDA8_9NEIS</name>
<evidence type="ECO:0000256" key="1">
    <source>
        <dbReference type="SAM" id="MobiDB-lite"/>
    </source>
</evidence>
<dbReference type="AlphaFoldDB" id="A0A2S0PDA8"/>
<keyword evidence="3" id="KW-1185">Reference proteome</keyword>